<accession>A0A847VDX1</accession>
<gene>
    <name evidence="1" type="ORF">GX888_03080</name>
</gene>
<dbReference type="Proteomes" id="UP000564033">
    <property type="component" value="Unassembled WGS sequence"/>
</dbReference>
<name>A0A847VDX1_9BACT</name>
<evidence type="ECO:0000313" key="1">
    <source>
        <dbReference type="EMBL" id="NLZ24698.1"/>
    </source>
</evidence>
<reference evidence="1 2" key="1">
    <citation type="journal article" date="2020" name="Biotechnol. Biofuels">
        <title>New insights from the biogas microbiome by comprehensive genome-resolved metagenomics of nearly 1600 species originating from multiple anaerobic digesters.</title>
        <authorList>
            <person name="Campanaro S."/>
            <person name="Treu L."/>
            <person name="Rodriguez-R L.M."/>
            <person name="Kovalovszki A."/>
            <person name="Ziels R.M."/>
            <person name="Maus I."/>
            <person name="Zhu X."/>
            <person name="Kougias P.G."/>
            <person name="Basile A."/>
            <person name="Luo G."/>
            <person name="Schluter A."/>
            <person name="Konstantinidis K.T."/>
            <person name="Angelidaki I."/>
        </authorList>
    </citation>
    <scope>NUCLEOTIDE SEQUENCE [LARGE SCALE GENOMIC DNA]</scope>
    <source>
        <strain evidence="1">AS19jrsBPTG_9</strain>
    </source>
</reference>
<dbReference type="EMBL" id="JAAZIL010000078">
    <property type="protein sequence ID" value="NLZ24698.1"/>
    <property type="molecule type" value="Genomic_DNA"/>
</dbReference>
<evidence type="ECO:0000313" key="2">
    <source>
        <dbReference type="Proteomes" id="UP000564033"/>
    </source>
</evidence>
<proteinExistence type="predicted"/>
<protein>
    <submittedName>
        <fullName evidence="1">Uncharacterized protein</fullName>
    </submittedName>
</protein>
<dbReference type="SUPFAM" id="SSF53335">
    <property type="entry name" value="S-adenosyl-L-methionine-dependent methyltransferases"/>
    <property type="match status" value="1"/>
</dbReference>
<sequence>MEKEPYIGRKIDYERYQGTTSEDLISEILEQKLEEPTTKIKEEELYKETVVQSTQQVVSRGIDSKLEKQVQTYNQVWRPVIESKSYRRLESVYHQISPKGVVYFDVLDREIFITQTEKNFQSLIQNHQIGTVKRWNDEEIEKMFGKGLNPTSLITSYESAQWFAKEIPPLGDLVVLELGTGAGWATVMLYESIRGEHQDLKVKQYSVDMSPHAIAATETLLTYKGIPHIVATNPHELAQIQDWMDNTPEGKGYSGVILVLDDINGVLERFSDKSVEGVYSSHGTAYLSKSEYRNFLNTLSSKLKNNGIFIADSLNPLYTNRLDVGTTLSQMLAPKRMMKSLTKKGITYMYGGKLRNNSKYFPGEDVQILKGFNTPQAYLIIEWCNYLLKKMDFKRLVKTVKSLQVTMRVVDEYRSDVFPSFLLKDIVDEEKLNFQSLSNPPEFPIFMDTQGFRMKKKDV</sequence>
<dbReference type="InterPro" id="IPR029063">
    <property type="entry name" value="SAM-dependent_MTases_sf"/>
</dbReference>
<dbReference type="AlphaFoldDB" id="A0A847VDX1"/>
<organism evidence="1 2">
    <name type="scientific">Candidatus Dojkabacteria bacterium</name>
    <dbReference type="NCBI Taxonomy" id="2099670"/>
    <lineage>
        <taxon>Bacteria</taxon>
        <taxon>Candidatus Dojkabacteria</taxon>
    </lineage>
</organism>
<dbReference type="Gene3D" id="3.40.50.150">
    <property type="entry name" value="Vaccinia Virus protein VP39"/>
    <property type="match status" value="1"/>
</dbReference>
<comment type="caution">
    <text evidence="1">The sequence shown here is derived from an EMBL/GenBank/DDBJ whole genome shotgun (WGS) entry which is preliminary data.</text>
</comment>